<feature type="compositionally biased region" description="Polar residues" evidence="1">
    <location>
        <begin position="50"/>
        <end position="72"/>
    </location>
</feature>
<dbReference type="Proteomes" id="UP000297527">
    <property type="component" value="Unassembled WGS sequence"/>
</dbReference>
<organism evidence="2 3">
    <name type="scientific">Botryotinia convoluta</name>
    <dbReference type="NCBI Taxonomy" id="54673"/>
    <lineage>
        <taxon>Eukaryota</taxon>
        <taxon>Fungi</taxon>
        <taxon>Dikarya</taxon>
        <taxon>Ascomycota</taxon>
        <taxon>Pezizomycotina</taxon>
        <taxon>Leotiomycetes</taxon>
        <taxon>Helotiales</taxon>
        <taxon>Sclerotiniaceae</taxon>
        <taxon>Botryotinia</taxon>
    </lineage>
</organism>
<gene>
    <name evidence="2" type="ORF">BCON_0279g00180</name>
</gene>
<feature type="region of interest" description="Disordered" evidence="1">
    <location>
        <begin position="1"/>
        <end position="72"/>
    </location>
</feature>
<dbReference type="AlphaFoldDB" id="A0A4Z1HE15"/>
<name>A0A4Z1HE15_9HELO</name>
<evidence type="ECO:0000313" key="3">
    <source>
        <dbReference type="Proteomes" id="UP000297527"/>
    </source>
</evidence>
<proteinExistence type="predicted"/>
<evidence type="ECO:0000256" key="1">
    <source>
        <dbReference type="SAM" id="MobiDB-lite"/>
    </source>
</evidence>
<sequence length="72" mass="8133">MLVISTPNSIISPSRADPPSTLLSQQDEEEETNPQTKKEKERKKHPKQTSNVKQQAITIQPKNRPQKPITST</sequence>
<reference evidence="2 3" key="1">
    <citation type="submission" date="2017-12" db="EMBL/GenBank/DDBJ databases">
        <title>Comparative genomics of Botrytis spp.</title>
        <authorList>
            <person name="Valero-Jimenez C.A."/>
            <person name="Tapia P."/>
            <person name="Veloso J."/>
            <person name="Silva-Moreno E."/>
            <person name="Staats M."/>
            <person name="Valdes J.H."/>
            <person name="Van Kan J.A.L."/>
        </authorList>
    </citation>
    <scope>NUCLEOTIDE SEQUENCE [LARGE SCALE GENOMIC DNA]</scope>
    <source>
        <strain evidence="2 3">MUCL11595</strain>
    </source>
</reference>
<evidence type="ECO:0000313" key="2">
    <source>
        <dbReference type="EMBL" id="TGO47418.1"/>
    </source>
</evidence>
<dbReference type="EMBL" id="PQXN01000278">
    <property type="protein sequence ID" value="TGO47418.1"/>
    <property type="molecule type" value="Genomic_DNA"/>
</dbReference>
<keyword evidence="3" id="KW-1185">Reference proteome</keyword>
<protein>
    <submittedName>
        <fullName evidence="2">Uncharacterized protein</fullName>
    </submittedName>
</protein>
<comment type="caution">
    <text evidence="2">The sequence shown here is derived from an EMBL/GenBank/DDBJ whole genome shotgun (WGS) entry which is preliminary data.</text>
</comment>
<feature type="compositionally biased region" description="Polar residues" evidence="1">
    <location>
        <begin position="1"/>
        <end position="12"/>
    </location>
</feature>
<accession>A0A4Z1HE15</accession>